<accession>A0A5M3N2H7</accession>
<dbReference type="EMBL" id="JH711574">
    <property type="protein sequence ID" value="EIW85592.1"/>
    <property type="molecule type" value="Genomic_DNA"/>
</dbReference>
<dbReference type="GO" id="GO:0008168">
    <property type="term" value="F:methyltransferase activity"/>
    <property type="evidence" value="ECO:0007669"/>
    <property type="project" value="UniProtKB-KW"/>
</dbReference>
<evidence type="ECO:0000259" key="3">
    <source>
        <dbReference type="Pfam" id="PF08242"/>
    </source>
</evidence>
<evidence type="ECO:0000256" key="2">
    <source>
        <dbReference type="SAM" id="MobiDB-lite"/>
    </source>
</evidence>
<keyword evidence="4" id="KW-0489">Methyltransferase</keyword>
<organism evidence="4 5">
    <name type="scientific">Coniophora puteana (strain RWD-64-598)</name>
    <name type="common">Brown rot fungus</name>
    <dbReference type="NCBI Taxonomy" id="741705"/>
    <lineage>
        <taxon>Eukaryota</taxon>
        <taxon>Fungi</taxon>
        <taxon>Dikarya</taxon>
        <taxon>Basidiomycota</taxon>
        <taxon>Agaricomycotina</taxon>
        <taxon>Agaricomycetes</taxon>
        <taxon>Agaricomycetidae</taxon>
        <taxon>Boletales</taxon>
        <taxon>Coniophorineae</taxon>
        <taxon>Coniophoraceae</taxon>
        <taxon>Coniophora</taxon>
    </lineage>
</organism>
<dbReference type="Gene3D" id="3.40.50.150">
    <property type="entry name" value="Vaccinia Virus protein VP39"/>
    <property type="match status" value="1"/>
</dbReference>
<dbReference type="Proteomes" id="UP000053558">
    <property type="component" value="Unassembled WGS sequence"/>
</dbReference>
<reference evidence="5" key="1">
    <citation type="journal article" date="2012" name="Science">
        <title>The Paleozoic origin of enzymatic lignin decomposition reconstructed from 31 fungal genomes.</title>
        <authorList>
            <person name="Floudas D."/>
            <person name="Binder M."/>
            <person name="Riley R."/>
            <person name="Barry K."/>
            <person name="Blanchette R.A."/>
            <person name="Henrissat B."/>
            <person name="Martinez A.T."/>
            <person name="Otillar R."/>
            <person name="Spatafora J.W."/>
            <person name="Yadav J.S."/>
            <person name="Aerts A."/>
            <person name="Benoit I."/>
            <person name="Boyd A."/>
            <person name="Carlson A."/>
            <person name="Copeland A."/>
            <person name="Coutinho P.M."/>
            <person name="de Vries R.P."/>
            <person name="Ferreira P."/>
            <person name="Findley K."/>
            <person name="Foster B."/>
            <person name="Gaskell J."/>
            <person name="Glotzer D."/>
            <person name="Gorecki P."/>
            <person name="Heitman J."/>
            <person name="Hesse C."/>
            <person name="Hori C."/>
            <person name="Igarashi K."/>
            <person name="Jurgens J.A."/>
            <person name="Kallen N."/>
            <person name="Kersten P."/>
            <person name="Kohler A."/>
            <person name="Kuees U."/>
            <person name="Kumar T.K.A."/>
            <person name="Kuo A."/>
            <person name="LaButti K."/>
            <person name="Larrondo L.F."/>
            <person name="Lindquist E."/>
            <person name="Ling A."/>
            <person name="Lombard V."/>
            <person name="Lucas S."/>
            <person name="Lundell T."/>
            <person name="Martin R."/>
            <person name="McLaughlin D.J."/>
            <person name="Morgenstern I."/>
            <person name="Morin E."/>
            <person name="Murat C."/>
            <person name="Nagy L.G."/>
            <person name="Nolan M."/>
            <person name="Ohm R.A."/>
            <person name="Patyshakuliyeva A."/>
            <person name="Rokas A."/>
            <person name="Ruiz-Duenas F.J."/>
            <person name="Sabat G."/>
            <person name="Salamov A."/>
            <person name="Samejima M."/>
            <person name="Schmutz J."/>
            <person name="Slot J.C."/>
            <person name="St John F."/>
            <person name="Stenlid J."/>
            <person name="Sun H."/>
            <person name="Sun S."/>
            <person name="Syed K."/>
            <person name="Tsang A."/>
            <person name="Wiebenga A."/>
            <person name="Young D."/>
            <person name="Pisabarro A."/>
            <person name="Eastwood D.C."/>
            <person name="Martin F."/>
            <person name="Cullen D."/>
            <person name="Grigoriev I.V."/>
            <person name="Hibbett D.S."/>
        </authorList>
    </citation>
    <scope>NUCLEOTIDE SEQUENCE [LARGE SCALE GENOMIC DNA]</scope>
    <source>
        <strain evidence="5">RWD-64-598 SS2</strain>
    </source>
</reference>
<keyword evidence="1 4" id="KW-0808">Transferase</keyword>
<proteinExistence type="predicted"/>
<feature type="domain" description="Methyltransferase type 12" evidence="3">
    <location>
        <begin position="64"/>
        <end position="158"/>
    </location>
</feature>
<dbReference type="GO" id="GO:0032259">
    <property type="term" value="P:methylation"/>
    <property type="evidence" value="ECO:0007669"/>
    <property type="project" value="UniProtKB-KW"/>
</dbReference>
<dbReference type="PANTHER" id="PTHR43861:SF3">
    <property type="entry name" value="PUTATIVE (AFU_ORTHOLOGUE AFUA_2G14390)-RELATED"/>
    <property type="match status" value="1"/>
</dbReference>
<keyword evidence="5" id="KW-1185">Reference proteome</keyword>
<feature type="compositionally biased region" description="Basic and acidic residues" evidence="2">
    <location>
        <begin position="179"/>
        <end position="191"/>
    </location>
</feature>
<gene>
    <name evidence="4" type="ORF">CONPUDRAFT_118520</name>
</gene>
<comment type="caution">
    <text evidence="4">The sequence shown here is derived from an EMBL/GenBank/DDBJ whole genome shotgun (WGS) entry which is preliminary data.</text>
</comment>
<dbReference type="KEGG" id="cput:CONPUDRAFT_118520"/>
<dbReference type="Pfam" id="PF08242">
    <property type="entry name" value="Methyltransf_12"/>
    <property type="match status" value="1"/>
</dbReference>
<dbReference type="PANTHER" id="PTHR43861">
    <property type="entry name" value="TRANS-ACONITATE 2-METHYLTRANSFERASE-RELATED"/>
    <property type="match status" value="1"/>
</dbReference>
<evidence type="ECO:0000313" key="4">
    <source>
        <dbReference type="EMBL" id="EIW85592.1"/>
    </source>
</evidence>
<sequence length="274" mass="30094">MTEQNRLSEAPLNFASTNEAFFNESAQSYNQRPNVDQHVKVLVSLFTAYADLFASDKEPTMTMMDFACGTGLISKALQDYTKRIVGVDISQAMVDEYNKTFAGSGRDISARCVNLLEEPNMLGEKFDIVVCASAYHHFEDVDAYTRSLVAHLKPGGSLLVADLVKPESASDDGNPSLAHDGDHHHGHHDGSQAHQHAHAPVRGHADLFPKEVHHIVAHRGGFSKEDMERTFKAAGLEEFSMKATSSSAQITMHGRHVRLFVARGNVKRDAPPAD</sequence>
<dbReference type="GeneID" id="19199397"/>
<feature type="region of interest" description="Disordered" evidence="2">
    <location>
        <begin position="167"/>
        <end position="199"/>
    </location>
</feature>
<dbReference type="SUPFAM" id="SSF53335">
    <property type="entry name" value="S-adenosyl-L-methionine-dependent methyltransferases"/>
    <property type="match status" value="1"/>
</dbReference>
<evidence type="ECO:0000313" key="5">
    <source>
        <dbReference type="Proteomes" id="UP000053558"/>
    </source>
</evidence>
<protein>
    <submittedName>
        <fullName evidence="4">S-adenosyl-L-methionine-dependent methyltransferase</fullName>
    </submittedName>
</protein>
<dbReference type="OrthoDB" id="3647at2759"/>
<dbReference type="CDD" id="cd02440">
    <property type="entry name" value="AdoMet_MTases"/>
    <property type="match status" value="1"/>
</dbReference>
<dbReference type="InterPro" id="IPR029063">
    <property type="entry name" value="SAM-dependent_MTases_sf"/>
</dbReference>
<name>A0A5M3N2H7_CONPW</name>
<dbReference type="AlphaFoldDB" id="A0A5M3N2H7"/>
<dbReference type="OMA" id="EQNFDAP"/>
<dbReference type="RefSeq" id="XP_007765032.1">
    <property type="nucleotide sequence ID" value="XM_007766842.1"/>
</dbReference>
<evidence type="ECO:0000256" key="1">
    <source>
        <dbReference type="ARBA" id="ARBA00022679"/>
    </source>
</evidence>
<dbReference type="InterPro" id="IPR013217">
    <property type="entry name" value="Methyltransf_12"/>
</dbReference>